<evidence type="ECO:0000313" key="3">
    <source>
        <dbReference type="Proteomes" id="UP000541444"/>
    </source>
</evidence>
<organism evidence="2 3">
    <name type="scientific">Kingdonia uniflora</name>
    <dbReference type="NCBI Taxonomy" id="39325"/>
    <lineage>
        <taxon>Eukaryota</taxon>
        <taxon>Viridiplantae</taxon>
        <taxon>Streptophyta</taxon>
        <taxon>Embryophyta</taxon>
        <taxon>Tracheophyta</taxon>
        <taxon>Spermatophyta</taxon>
        <taxon>Magnoliopsida</taxon>
        <taxon>Ranunculales</taxon>
        <taxon>Circaeasteraceae</taxon>
        <taxon>Kingdonia</taxon>
    </lineage>
</organism>
<dbReference type="EMBL" id="JACGCM010001441">
    <property type="protein sequence ID" value="KAF6154999.1"/>
    <property type="molecule type" value="Genomic_DNA"/>
</dbReference>
<protein>
    <submittedName>
        <fullName evidence="2">Uncharacterized protein</fullName>
    </submittedName>
</protein>
<accession>A0A7J7MJB7</accession>
<keyword evidence="1" id="KW-0472">Membrane</keyword>
<evidence type="ECO:0000256" key="1">
    <source>
        <dbReference type="SAM" id="Phobius"/>
    </source>
</evidence>
<feature type="non-terminal residue" evidence="2">
    <location>
        <position position="1"/>
    </location>
</feature>
<dbReference type="Proteomes" id="UP000541444">
    <property type="component" value="Unassembled WGS sequence"/>
</dbReference>
<keyword evidence="1" id="KW-1133">Transmembrane helix</keyword>
<dbReference type="AlphaFoldDB" id="A0A7J7MJB7"/>
<name>A0A7J7MJB7_9MAGN</name>
<feature type="transmembrane region" description="Helical" evidence="1">
    <location>
        <begin position="87"/>
        <end position="108"/>
    </location>
</feature>
<evidence type="ECO:0000313" key="2">
    <source>
        <dbReference type="EMBL" id="KAF6154999.1"/>
    </source>
</evidence>
<comment type="caution">
    <text evidence="2">The sequence shown here is derived from an EMBL/GenBank/DDBJ whole genome shotgun (WGS) entry which is preliminary data.</text>
</comment>
<keyword evidence="1" id="KW-0812">Transmembrane</keyword>
<proteinExistence type="predicted"/>
<gene>
    <name evidence="2" type="ORF">GIB67_035746</name>
</gene>
<sequence>VLACGGDLLGWIVGVWVAELIVVVAVLERAAWNGDYCRSGSDITAQIAIVLEDEKGLSLPSSNTGCVIVGKLIRFGQVSFVGVTIEFRALIVVDVVVFLVFSVIDLELRKSIRGAHFR</sequence>
<keyword evidence="3" id="KW-1185">Reference proteome</keyword>
<reference evidence="2 3" key="1">
    <citation type="journal article" date="2020" name="IScience">
        <title>Genome Sequencing of the Endangered Kingdonia uniflora (Circaeasteraceae, Ranunculales) Reveals Potential Mechanisms of Evolutionary Specialization.</title>
        <authorList>
            <person name="Sun Y."/>
            <person name="Deng T."/>
            <person name="Zhang A."/>
            <person name="Moore M.J."/>
            <person name="Landis J.B."/>
            <person name="Lin N."/>
            <person name="Zhang H."/>
            <person name="Zhang X."/>
            <person name="Huang J."/>
            <person name="Zhang X."/>
            <person name="Sun H."/>
            <person name="Wang H."/>
        </authorList>
    </citation>
    <scope>NUCLEOTIDE SEQUENCE [LARGE SCALE GENOMIC DNA]</scope>
    <source>
        <strain evidence="2">TB1705</strain>
        <tissue evidence="2">Leaf</tissue>
    </source>
</reference>